<comment type="caution">
    <text evidence="1">The sequence shown here is derived from an EMBL/GenBank/DDBJ whole genome shotgun (WGS) entry which is preliminary data.</text>
</comment>
<keyword evidence="2" id="KW-1185">Reference proteome</keyword>
<protein>
    <submittedName>
        <fullName evidence="1">Uncharacterized protein</fullName>
    </submittedName>
</protein>
<name>A0ACB8G4M4_9SAUR</name>
<sequence length="356" mass="40191">MTVRLKLYGFDVLIDSTLKPWLLEVNLSPSLACPPKADMVPLTNKLCPFLKNIIDKLQIPTVDVPVAILPINIVSAKGAHDCRCLDAIYYFTNMHLKACQELDGDAPLDLKIKASMISDMFTLIGFVCQDPGQRPSRTSYYSSEARRNPYQKVQRPVSAQSRSTNAKLRSRPLSASDAEIKNLMSSSREKVTGRQIGSMLGLSMEEIKVLRRVKDEYDRRGGFIRIFPTPITWDLYGSYLEHKTTMNYMLATRLFSERGSSRRGPLPRRTQLRSLSETPVSRDARNPWRRRFGRPEIQGESRVASDLKGSWILSLKSALESEEEEEIAERMTDGTGRKCGSGWKQLGSLKNREGGI</sequence>
<evidence type="ECO:0000313" key="2">
    <source>
        <dbReference type="Proteomes" id="UP000827872"/>
    </source>
</evidence>
<dbReference type="EMBL" id="CM037615">
    <property type="protein sequence ID" value="KAH8014673.1"/>
    <property type="molecule type" value="Genomic_DNA"/>
</dbReference>
<organism evidence="1 2">
    <name type="scientific">Sphaerodactylus townsendi</name>
    <dbReference type="NCBI Taxonomy" id="933632"/>
    <lineage>
        <taxon>Eukaryota</taxon>
        <taxon>Metazoa</taxon>
        <taxon>Chordata</taxon>
        <taxon>Craniata</taxon>
        <taxon>Vertebrata</taxon>
        <taxon>Euteleostomi</taxon>
        <taxon>Lepidosauria</taxon>
        <taxon>Squamata</taxon>
        <taxon>Bifurcata</taxon>
        <taxon>Gekkota</taxon>
        <taxon>Sphaerodactylidae</taxon>
        <taxon>Sphaerodactylus</taxon>
    </lineage>
</organism>
<reference evidence="1" key="1">
    <citation type="submission" date="2021-08" db="EMBL/GenBank/DDBJ databases">
        <title>The first chromosome-level gecko genome reveals the dynamic sex chromosomes of Neotropical dwarf geckos (Sphaerodactylidae: Sphaerodactylus).</title>
        <authorList>
            <person name="Pinto B.J."/>
            <person name="Keating S.E."/>
            <person name="Gamble T."/>
        </authorList>
    </citation>
    <scope>NUCLEOTIDE SEQUENCE</scope>
    <source>
        <strain evidence="1">TG3544</strain>
    </source>
</reference>
<dbReference type="Proteomes" id="UP000827872">
    <property type="component" value="Linkage Group LG02"/>
</dbReference>
<accession>A0ACB8G4M4</accession>
<proteinExistence type="predicted"/>
<evidence type="ECO:0000313" key="1">
    <source>
        <dbReference type="EMBL" id="KAH8014673.1"/>
    </source>
</evidence>
<gene>
    <name evidence="1" type="ORF">K3G42_030904</name>
</gene>